<dbReference type="SUPFAM" id="SSF55961">
    <property type="entry name" value="Bet v1-like"/>
    <property type="match status" value="1"/>
</dbReference>
<keyword evidence="2" id="KW-1185">Reference proteome</keyword>
<organism evidence="1 2">
    <name type="scientific">Kocuria coralli</name>
    <dbReference type="NCBI Taxonomy" id="1461025"/>
    <lineage>
        <taxon>Bacteria</taxon>
        <taxon>Bacillati</taxon>
        <taxon>Actinomycetota</taxon>
        <taxon>Actinomycetes</taxon>
        <taxon>Micrococcales</taxon>
        <taxon>Micrococcaceae</taxon>
        <taxon>Kocuria</taxon>
    </lineage>
</organism>
<protein>
    <submittedName>
        <fullName evidence="1">SRPBCC family protein</fullName>
    </submittedName>
</protein>
<dbReference type="AlphaFoldDB" id="A0A5J5KYG3"/>
<dbReference type="EMBL" id="SZWF01000006">
    <property type="protein sequence ID" value="KAA9394562.1"/>
    <property type="molecule type" value="Genomic_DNA"/>
</dbReference>
<name>A0A5J5KYG3_9MICC</name>
<sequence length="169" mass="19112">MIVNIHERDFAASGEELAELLATLSSEHDRLWPLEAWPRMRLDHGLAPGAKGGHGPVRYTVESVDPRSEVVFRFTGPSGFVGWHAFSIIDAANGSTTLRHEPRLHPRLWAYLTWPLFFRPLHDALLEEAFDKAGRELGEPPEAPHRRGIWASALRATAMGLGRPRRRRR</sequence>
<accession>A0A5J5KYG3</accession>
<gene>
    <name evidence="1" type="ORF">FCK90_07025</name>
</gene>
<dbReference type="RefSeq" id="WP_158033585.1">
    <property type="nucleotide sequence ID" value="NZ_ML708615.1"/>
</dbReference>
<evidence type="ECO:0000313" key="2">
    <source>
        <dbReference type="Proteomes" id="UP000325957"/>
    </source>
</evidence>
<reference evidence="1 2" key="1">
    <citation type="submission" date="2019-05" db="EMBL/GenBank/DDBJ databases">
        <title>Kocuria coralli sp. nov., a novel actinobacterium isolated from coral reef seawater.</title>
        <authorList>
            <person name="Li J."/>
        </authorList>
    </citation>
    <scope>NUCLEOTIDE SEQUENCE [LARGE SCALE GENOMIC DNA]</scope>
    <source>
        <strain evidence="1 2">SCSIO 13007</strain>
    </source>
</reference>
<comment type="caution">
    <text evidence="1">The sequence shown here is derived from an EMBL/GenBank/DDBJ whole genome shotgun (WGS) entry which is preliminary data.</text>
</comment>
<dbReference type="Proteomes" id="UP000325957">
    <property type="component" value="Unassembled WGS sequence"/>
</dbReference>
<dbReference type="OrthoDB" id="7067492at2"/>
<evidence type="ECO:0000313" key="1">
    <source>
        <dbReference type="EMBL" id="KAA9394562.1"/>
    </source>
</evidence>
<proteinExistence type="predicted"/>